<dbReference type="Pfam" id="PF03641">
    <property type="entry name" value="Lysine_decarbox"/>
    <property type="match status" value="1"/>
</dbReference>
<keyword evidence="5" id="KW-1185">Reference proteome</keyword>
<evidence type="ECO:0000313" key="5">
    <source>
        <dbReference type="Proteomes" id="UP000005953"/>
    </source>
</evidence>
<dbReference type="STRING" id="314283.MED297_03832"/>
<dbReference type="EMBL" id="AAOE01000014">
    <property type="protein sequence ID" value="EAR08989.1"/>
    <property type="molecule type" value="Genomic_DNA"/>
</dbReference>
<comment type="catalytic activity">
    <reaction evidence="1">
        <text>AMP + H2O = D-ribose 5-phosphate + adenine</text>
        <dbReference type="Rhea" id="RHEA:20129"/>
        <dbReference type="ChEBI" id="CHEBI:15377"/>
        <dbReference type="ChEBI" id="CHEBI:16708"/>
        <dbReference type="ChEBI" id="CHEBI:78346"/>
        <dbReference type="ChEBI" id="CHEBI:456215"/>
        <dbReference type="EC" id="3.2.2.4"/>
    </reaction>
</comment>
<proteinExistence type="inferred from homology"/>
<accession>A4BFX1</accession>
<evidence type="ECO:0000256" key="2">
    <source>
        <dbReference type="ARBA" id="ARBA00006763"/>
    </source>
</evidence>
<protein>
    <recommendedName>
        <fullName evidence="3">Cytokinin riboside 5'-monophosphate phosphoribohydrolase</fullName>
        <ecNumber evidence="3">3.2.2.n1</ecNumber>
    </recommendedName>
</protein>
<dbReference type="RefSeq" id="WP_008047579.1">
    <property type="nucleotide sequence ID" value="NZ_CH724154.1"/>
</dbReference>
<dbReference type="HOGENOM" id="CLU_058336_4_2_6"/>
<dbReference type="InterPro" id="IPR005269">
    <property type="entry name" value="LOG"/>
</dbReference>
<keyword evidence="3" id="KW-0203">Cytokinin biosynthesis</keyword>
<dbReference type="GO" id="GO:0008714">
    <property type="term" value="F:AMP nucleosidase activity"/>
    <property type="evidence" value="ECO:0007669"/>
    <property type="project" value="UniProtKB-EC"/>
</dbReference>
<dbReference type="EC" id="3.2.2.n1" evidence="3"/>
<dbReference type="Gene3D" id="3.40.50.450">
    <property type="match status" value="1"/>
</dbReference>
<dbReference type="PANTHER" id="PTHR31223">
    <property type="entry name" value="LOG FAMILY PROTEIN YJL055W"/>
    <property type="match status" value="1"/>
</dbReference>
<comment type="similarity">
    <text evidence="2 3">Belongs to the LOG family.</text>
</comment>
<organism evidence="4 5">
    <name type="scientific">Reinekea blandensis MED297</name>
    <dbReference type="NCBI Taxonomy" id="314283"/>
    <lineage>
        <taxon>Bacteria</taxon>
        <taxon>Pseudomonadati</taxon>
        <taxon>Pseudomonadota</taxon>
        <taxon>Gammaproteobacteria</taxon>
        <taxon>Oceanospirillales</taxon>
        <taxon>Saccharospirillaceae</taxon>
        <taxon>Reinekea</taxon>
    </lineage>
</organism>
<dbReference type="OrthoDB" id="9801098at2"/>
<dbReference type="SUPFAM" id="SSF102405">
    <property type="entry name" value="MCP/YpsA-like"/>
    <property type="match status" value="1"/>
</dbReference>
<dbReference type="PANTHER" id="PTHR31223:SF70">
    <property type="entry name" value="LOG FAMILY PROTEIN YJL055W"/>
    <property type="match status" value="1"/>
</dbReference>
<evidence type="ECO:0000313" key="4">
    <source>
        <dbReference type="EMBL" id="EAR08989.1"/>
    </source>
</evidence>
<gene>
    <name evidence="4" type="ORF">MED297_03832</name>
</gene>
<sequence length="178" mass="19223">MRVAVFCGSKLGHDPAFAESTTKLGQALTDAGHSIVYGGGQVGLMGVIADAVLAGGQEVIGVIPTQLSHQEVAHTGLTRLEDVSDMHARKARMAELADAFVALPGGAGTLDEIFEAWTWAQLGHHQKPVAFYNVQGYYDPMFEMIQNMQRSGFLWEDHADLLIQDDCPVRLVSRLSAS</sequence>
<dbReference type="AlphaFoldDB" id="A4BFX1"/>
<dbReference type="Proteomes" id="UP000005953">
    <property type="component" value="Unassembled WGS sequence"/>
</dbReference>
<dbReference type="InterPro" id="IPR031100">
    <property type="entry name" value="LOG_fam"/>
</dbReference>
<dbReference type="GO" id="GO:0005829">
    <property type="term" value="C:cytosol"/>
    <property type="evidence" value="ECO:0007669"/>
    <property type="project" value="TreeGrafter"/>
</dbReference>
<dbReference type="NCBIfam" id="TIGR00730">
    <property type="entry name" value="Rossman fold protein, TIGR00730 family"/>
    <property type="match status" value="1"/>
</dbReference>
<name>A4BFX1_9GAMM</name>
<reference evidence="4 5" key="1">
    <citation type="submission" date="2006-02" db="EMBL/GenBank/DDBJ databases">
        <authorList>
            <person name="Pinhassi J."/>
            <person name="Pedros-Alio C."/>
            <person name="Ferriera S."/>
            <person name="Johnson J."/>
            <person name="Kravitz S."/>
            <person name="Halpern A."/>
            <person name="Remington K."/>
            <person name="Beeson K."/>
            <person name="Tran B."/>
            <person name="Rogers Y.-H."/>
            <person name="Friedman R."/>
            <person name="Venter J.C."/>
        </authorList>
    </citation>
    <scope>NUCLEOTIDE SEQUENCE [LARGE SCALE GENOMIC DNA]</scope>
    <source>
        <strain evidence="4 5">MED297</strain>
    </source>
</reference>
<keyword evidence="3" id="KW-0378">Hydrolase</keyword>
<dbReference type="GO" id="GO:0009691">
    <property type="term" value="P:cytokinin biosynthetic process"/>
    <property type="evidence" value="ECO:0007669"/>
    <property type="project" value="UniProtKB-UniRule"/>
</dbReference>
<evidence type="ECO:0000256" key="3">
    <source>
        <dbReference type="RuleBase" id="RU363015"/>
    </source>
</evidence>
<evidence type="ECO:0000256" key="1">
    <source>
        <dbReference type="ARBA" id="ARBA00000274"/>
    </source>
</evidence>
<comment type="caution">
    <text evidence="4">The sequence shown here is derived from an EMBL/GenBank/DDBJ whole genome shotgun (WGS) entry which is preliminary data.</text>
</comment>